<evidence type="ECO:0000256" key="4">
    <source>
        <dbReference type="ARBA" id="ARBA00022692"/>
    </source>
</evidence>
<dbReference type="InterPro" id="IPR000531">
    <property type="entry name" value="Beta-barrel_TonB"/>
</dbReference>
<reference evidence="15 16" key="1">
    <citation type="submission" date="2016-10" db="EMBL/GenBank/DDBJ databases">
        <authorList>
            <person name="de Groot N.N."/>
        </authorList>
    </citation>
    <scope>NUCLEOTIDE SEQUENCE [LARGE SCALE GENOMIC DNA]</scope>
    <source>
        <strain evidence="15 16">DSM 1736</strain>
    </source>
</reference>
<proteinExistence type="inferred from homology"/>
<dbReference type="STRING" id="146817.SAMN04488502_109108"/>
<evidence type="ECO:0000256" key="1">
    <source>
        <dbReference type="ARBA" id="ARBA00004571"/>
    </source>
</evidence>
<dbReference type="RefSeq" id="WP_092074462.1">
    <property type="nucleotide sequence ID" value="NZ_FNHB01000009.1"/>
</dbReference>
<evidence type="ECO:0000256" key="9">
    <source>
        <dbReference type="ARBA" id="ARBA00023237"/>
    </source>
</evidence>
<keyword evidence="16" id="KW-1185">Reference proteome</keyword>
<sequence length="653" mass="72975">MKKKTILAFLPLLLSIPGVQAQESLDEAFLLPEVVVTATRTSREVKAVPAAVEVIDKADIEARGAHTLKDIIGMAAGVSVMRSGGKNAVSIRGFDSRFSMILIDGRRIASEIDQNYELERIGLDNVERIEIVRGPVNSLYGTDALGGVVNIITKSPVKQAFSLRLDHGAYSGNEGARDNYHFSYDSGRIGRYGVTVSGAQLNNDKALKDDGTTYAPFGKRNYFNTRVDYHVSENEAFTFTAAYMSEDTREQVVKETPAGKIKTGVHDDNERTEYALSYSRRQDDTEVFWRAYLSDYVKHVDVHNLANRNFMNFGKSHRTIPGFEGRLSKAYGDNHLLTFGGEYRPEKFRGTGVRTGKGIYTETYRDPVSGEIKTLPGSKVDINYSALYLQDEWQTSPKLLMVTSLRYDDSNKFDSNLSPKLGLTYQAADDLRLKLNISKGFRSPTPNQLYINSQVVRNGKAMTLIGNPRLDSEDSNSYELSLERDWGPATGKLTYFTNKVSNMIAEDMVDNTTIQYKNIAKATIQGVEAEVVYPLSPKMFWTASYTYLDAVNDTDDSRLFNRARHKIASRLTYVKQSGGLRANLWSETYSNYLYEVSAGAGRNKSYTLWNLNLEKAIGDTGTIVVGIDNLLNKRDDDLAIQGAYIHTGYKVQL</sequence>
<evidence type="ECO:0000256" key="6">
    <source>
        <dbReference type="ARBA" id="ARBA00023077"/>
    </source>
</evidence>
<feature type="chain" id="PRO_5011484336" evidence="12">
    <location>
        <begin position="22"/>
        <end position="653"/>
    </location>
</feature>
<keyword evidence="3 10" id="KW-1134">Transmembrane beta strand</keyword>
<dbReference type="CDD" id="cd01347">
    <property type="entry name" value="ligand_gated_channel"/>
    <property type="match status" value="1"/>
</dbReference>
<dbReference type="Proteomes" id="UP000214880">
    <property type="component" value="Unassembled WGS sequence"/>
</dbReference>
<protein>
    <submittedName>
        <fullName evidence="15">Outer membrane receptor for ferrienterochelin and colicins</fullName>
    </submittedName>
</protein>
<gene>
    <name evidence="15" type="ORF">SAMN04488502_109108</name>
</gene>
<evidence type="ECO:0000256" key="7">
    <source>
        <dbReference type="ARBA" id="ARBA00023136"/>
    </source>
</evidence>
<evidence type="ECO:0000256" key="11">
    <source>
        <dbReference type="RuleBase" id="RU003357"/>
    </source>
</evidence>
<evidence type="ECO:0000256" key="3">
    <source>
        <dbReference type="ARBA" id="ARBA00022452"/>
    </source>
</evidence>
<dbReference type="Pfam" id="PF00593">
    <property type="entry name" value="TonB_dep_Rec_b-barrel"/>
    <property type="match status" value="1"/>
</dbReference>
<dbReference type="Gene3D" id="2.170.130.10">
    <property type="entry name" value="TonB-dependent receptor, plug domain"/>
    <property type="match status" value="1"/>
</dbReference>
<evidence type="ECO:0000256" key="2">
    <source>
        <dbReference type="ARBA" id="ARBA00022448"/>
    </source>
</evidence>
<dbReference type="EMBL" id="FNHB01000009">
    <property type="protein sequence ID" value="SDM96291.1"/>
    <property type="molecule type" value="Genomic_DNA"/>
</dbReference>
<name>A0A1G9XIC6_9FIRM</name>
<dbReference type="Pfam" id="PF07715">
    <property type="entry name" value="Plug"/>
    <property type="match status" value="1"/>
</dbReference>
<evidence type="ECO:0000256" key="10">
    <source>
        <dbReference type="PROSITE-ProRule" id="PRU01360"/>
    </source>
</evidence>
<dbReference type="OrthoDB" id="101167at2"/>
<dbReference type="GO" id="GO:0009279">
    <property type="term" value="C:cell outer membrane"/>
    <property type="evidence" value="ECO:0007669"/>
    <property type="project" value="UniProtKB-SubCell"/>
</dbReference>
<comment type="subcellular location">
    <subcellularLocation>
        <location evidence="1 10">Cell outer membrane</location>
        <topology evidence="1 10">Multi-pass membrane protein</topology>
    </subcellularLocation>
</comment>
<feature type="domain" description="TonB-dependent receptor-like beta-barrel" evidence="13">
    <location>
        <begin position="202"/>
        <end position="630"/>
    </location>
</feature>
<dbReference type="PANTHER" id="PTHR30069:SF29">
    <property type="entry name" value="HEMOGLOBIN AND HEMOGLOBIN-HAPTOGLOBIN-BINDING PROTEIN 1-RELATED"/>
    <property type="match status" value="1"/>
</dbReference>
<dbReference type="AlphaFoldDB" id="A0A1G9XIC6"/>
<dbReference type="Gene3D" id="2.40.170.20">
    <property type="entry name" value="TonB-dependent receptor, beta-barrel domain"/>
    <property type="match status" value="1"/>
</dbReference>
<comment type="similarity">
    <text evidence="10 11">Belongs to the TonB-dependent receptor family.</text>
</comment>
<dbReference type="PANTHER" id="PTHR30069">
    <property type="entry name" value="TONB-DEPENDENT OUTER MEMBRANE RECEPTOR"/>
    <property type="match status" value="1"/>
</dbReference>
<evidence type="ECO:0000256" key="5">
    <source>
        <dbReference type="ARBA" id="ARBA00022729"/>
    </source>
</evidence>
<accession>A0A1G9XIC6</accession>
<evidence type="ECO:0000313" key="16">
    <source>
        <dbReference type="Proteomes" id="UP000214880"/>
    </source>
</evidence>
<keyword evidence="2 10" id="KW-0813">Transport</keyword>
<evidence type="ECO:0000256" key="8">
    <source>
        <dbReference type="ARBA" id="ARBA00023170"/>
    </source>
</evidence>
<organism evidence="15 16">
    <name type="scientific">Dendrosporobacter quercicolus</name>
    <dbReference type="NCBI Taxonomy" id="146817"/>
    <lineage>
        <taxon>Bacteria</taxon>
        <taxon>Bacillati</taxon>
        <taxon>Bacillota</taxon>
        <taxon>Negativicutes</taxon>
        <taxon>Selenomonadales</taxon>
        <taxon>Sporomusaceae</taxon>
        <taxon>Dendrosporobacter</taxon>
    </lineage>
</organism>
<keyword evidence="5 12" id="KW-0732">Signal</keyword>
<dbReference type="GO" id="GO:0044718">
    <property type="term" value="P:siderophore transmembrane transport"/>
    <property type="evidence" value="ECO:0007669"/>
    <property type="project" value="TreeGrafter"/>
</dbReference>
<dbReference type="InterPro" id="IPR039426">
    <property type="entry name" value="TonB-dep_rcpt-like"/>
</dbReference>
<dbReference type="GO" id="GO:0015344">
    <property type="term" value="F:siderophore uptake transmembrane transporter activity"/>
    <property type="evidence" value="ECO:0007669"/>
    <property type="project" value="TreeGrafter"/>
</dbReference>
<evidence type="ECO:0000259" key="13">
    <source>
        <dbReference type="Pfam" id="PF00593"/>
    </source>
</evidence>
<dbReference type="SUPFAM" id="SSF56935">
    <property type="entry name" value="Porins"/>
    <property type="match status" value="1"/>
</dbReference>
<keyword evidence="8 15" id="KW-0675">Receptor</keyword>
<evidence type="ECO:0000313" key="15">
    <source>
        <dbReference type="EMBL" id="SDM96291.1"/>
    </source>
</evidence>
<keyword evidence="7 10" id="KW-0472">Membrane</keyword>
<keyword evidence="9 10" id="KW-0998">Cell outer membrane</keyword>
<keyword evidence="6 11" id="KW-0798">TonB box</keyword>
<feature type="domain" description="TonB-dependent receptor plug" evidence="14">
    <location>
        <begin position="45"/>
        <end position="148"/>
    </location>
</feature>
<feature type="signal peptide" evidence="12">
    <location>
        <begin position="1"/>
        <end position="21"/>
    </location>
</feature>
<evidence type="ECO:0000256" key="12">
    <source>
        <dbReference type="SAM" id="SignalP"/>
    </source>
</evidence>
<dbReference type="InterPro" id="IPR036942">
    <property type="entry name" value="Beta-barrel_TonB_sf"/>
</dbReference>
<dbReference type="InterPro" id="IPR037066">
    <property type="entry name" value="Plug_dom_sf"/>
</dbReference>
<evidence type="ECO:0000259" key="14">
    <source>
        <dbReference type="Pfam" id="PF07715"/>
    </source>
</evidence>
<dbReference type="InterPro" id="IPR012910">
    <property type="entry name" value="Plug_dom"/>
</dbReference>
<keyword evidence="4 10" id="KW-0812">Transmembrane</keyword>
<dbReference type="PROSITE" id="PS52016">
    <property type="entry name" value="TONB_DEPENDENT_REC_3"/>
    <property type="match status" value="1"/>
</dbReference>